<reference evidence="1 2" key="1">
    <citation type="submission" date="2019-06" db="EMBL/GenBank/DDBJ databases">
        <title>Sequencing the genomes of 1000 actinobacteria strains.</title>
        <authorList>
            <person name="Klenk H.-P."/>
        </authorList>
    </citation>
    <scope>NUCLEOTIDE SEQUENCE [LARGE SCALE GENOMIC DNA]</scope>
    <source>
        <strain evidence="1 2">DSM 43186</strain>
    </source>
</reference>
<sequence>MGQRMIEKQRPAWAVRLQAERENREWSRKEMARRLLQAAGYTHGSLDSLVRQIRDWEKGRHFPRDWIRAYSIAFDIDIKRLISEESPEKGLGEGDDMERRRLLQALATIGVPALAPPLDAVQSIREGVDRALGRDEGTHLDEWEERIAEYGYRYLALPPERLISELSADVYTVQQTMARIGTSDRNFPAWCGVMSMLSLLTAKVLSNLGHPGEARHWWATARTAADRSGDAKRGLCVAGEELIRALYEERPTKAVLAKIDRIRAQYPAVPCAGLASLHSARAQALVREGRVDEALAALRDVRAVFERLPDSVTKEVGSTHNWGEDRVFYTEAWVHAYAGRSQAADEAVRGALDILRTTNPRSRTQLALIQGIGHVREGDVTEGIRHARAVYENHPPEQRTAMINHLAHQVLAAVPAQRRAEPAVKEFRDLLVSVRV</sequence>
<dbReference type="Gene3D" id="1.10.260.40">
    <property type="entry name" value="lambda repressor-like DNA-binding domains"/>
    <property type="match status" value="1"/>
</dbReference>
<dbReference type="InterPro" id="IPR010982">
    <property type="entry name" value="Lambda_DNA-bd_dom_sf"/>
</dbReference>
<dbReference type="CDD" id="cd00093">
    <property type="entry name" value="HTH_XRE"/>
    <property type="match status" value="1"/>
</dbReference>
<accession>A0A543IUJ7</accession>
<dbReference type="AlphaFoldDB" id="A0A543IUJ7"/>
<gene>
    <name evidence="1" type="ORF">FHX40_0912</name>
</gene>
<dbReference type="Gene3D" id="1.25.40.10">
    <property type="entry name" value="Tetratricopeptide repeat domain"/>
    <property type="match status" value="1"/>
</dbReference>
<evidence type="ECO:0000313" key="2">
    <source>
        <dbReference type="Proteomes" id="UP000319213"/>
    </source>
</evidence>
<proteinExistence type="predicted"/>
<protein>
    <recommendedName>
        <fullName evidence="3">HTH cro/C1-type domain-containing protein</fullName>
    </recommendedName>
</protein>
<dbReference type="SUPFAM" id="SSF48452">
    <property type="entry name" value="TPR-like"/>
    <property type="match status" value="1"/>
</dbReference>
<keyword evidence="2" id="KW-1185">Reference proteome</keyword>
<dbReference type="InterPro" id="IPR001387">
    <property type="entry name" value="Cro/C1-type_HTH"/>
</dbReference>
<name>A0A543IUJ7_9ACTN</name>
<comment type="caution">
    <text evidence="1">The sequence shown here is derived from an EMBL/GenBank/DDBJ whole genome shotgun (WGS) entry which is preliminary data.</text>
</comment>
<dbReference type="Proteomes" id="UP000319213">
    <property type="component" value="Unassembled WGS sequence"/>
</dbReference>
<evidence type="ECO:0000313" key="1">
    <source>
        <dbReference type="EMBL" id="TQM74245.1"/>
    </source>
</evidence>
<dbReference type="EMBL" id="VFPQ01000001">
    <property type="protein sequence ID" value="TQM74245.1"/>
    <property type="molecule type" value="Genomic_DNA"/>
</dbReference>
<evidence type="ECO:0008006" key="3">
    <source>
        <dbReference type="Google" id="ProtNLM"/>
    </source>
</evidence>
<dbReference type="InterPro" id="IPR011990">
    <property type="entry name" value="TPR-like_helical_dom_sf"/>
</dbReference>
<dbReference type="GO" id="GO:0003677">
    <property type="term" value="F:DNA binding"/>
    <property type="evidence" value="ECO:0007669"/>
    <property type="project" value="InterPro"/>
</dbReference>
<organism evidence="1 2">
    <name type="scientific">Thermopolyspora flexuosa</name>
    <dbReference type="NCBI Taxonomy" id="103836"/>
    <lineage>
        <taxon>Bacteria</taxon>
        <taxon>Bacillati</taxon>
        <taxon>Actinomycetota</taxon>
        <taxon>Actinomycetes</taxon>
        <taxon>Streptosporangiales</taxon>
        <taxon>Streptosporangiaceae</taxon>
        <taxon>Thermopolyspora</taxon>
    </lineage>
</organism>